<evidence type="ECO:0000313" key="10">
    <source>
        <dbReference type="Proteomes" id="UP000711391"/>
    </source>
</evidence>
<evidence type="ECO:0000256" key="7">
    <source>
        <dbReference type="RuleBase" id="RU003879"/>
    </source>
</evidence>
<dbReference type="AlphaFoldDB" id="A0A937IDW5"/>
<organism evidence="9 10">
    <name type="scientific">SAR86 cluster bacterium</name>
    <dbReference type="NCBI Taxonomy" id="2030880"/>
    <lineage>
        <taxon>Bacteria</taxon>
        <taxon>Pseudomonadati</taxon>
        <taxon>Pseudomonadota</taxon>
        <taxon>Gammaproteobacteria</taxon>
        <taxon>SAR86 cluster</taxon>
    </lineage>
</organism>
<comment type="subcellular location">
    <subcellularLocation>
        <location evidence="1">Cell membrane</location>
        <topology evidence="1">Single-pass membrane protein</topology>
    </subcellularLocation>
    <subcellularLocation>
        <location evidence="7">Cell membrane</location>
        <topology evidence="7">Single-pass type II membrane protein</topology>
    </subcellularLocation>
</comment>
<evidence type="ECO:0000256" key="4">
    <source>
        <dbReference type="ARBA" id="ARBA00022692"/>
    </source>
</evidence>
<keyword evidence="3" id="KW-1003">Cell membrane</keyword>
<comment type="caution">
    <text evidence="9">The sequence shown here is derived from an EMBL/GenBank/DDBJ whole genome shotgun (WGS) entry which is preliminary data.</text>
</comment>
<proteinExistence type="inferred from homology"/>
<dbReference type="GO" id="GO:0015031">
    <property type="term" value="P:protein transport"/>
    <property type="evidence" value="ECO:0007669"/>
    <property type="project" value="UniProtKB-KW"/>
</dbReference>
<evidence type="ECO:0000256" key="1">
    <source>
        <dbReference type="ARBA" id="ARBA00004162"/>
    </source>
</evidence>
<dbReference type="EMBL" id="JADHQD010000018">
    <property type="protein sequence ID" value="MBL6818444.1"/>
    <property type="molecule type" value="Genomic_DNA"/>
</dbReference>
<evidence type="ECO:0000256" key="2">
    <source>
        <dbReference type="ARBA" id="ARBA00005811"/>
    </source>
</evidence>
<protein>
    <submittedName>
        <fullName evidence="9">Biopolymer transporter ExbD</fullName>
    </submittedName>
</protein>
<keyword evidence="7" id="KW-0653">Protein transport</keyword>
<name>A0A937IDW5_9GAMM</name>
<dbReference type="Pfam" id="PF02472">
    <property type="entry name" value="ExbD"/>
    <property type="match status" value="1"/>
</dbReference>
<sequence length="135" mass="15217">MKFLSQQKSSFSIEITPLIDIVFLLVIFFVVTSKVGDSQFLSLDLPKTESFEYNIVQSTNNEISILADGSVFINGNALNINNIKEIEQVIFELDNIDNSIILSAEASSLHIWIVGIMDILNKYGFNEVQIRTIEK</sequence>
<evidence type="ECO:0000256" key="8">
    <source>
        <dbReference type="SAM" id="Phobius"/>
    </source>
</evidence>
<feature type="transmembrane region" description="Helical" evidence="8">
    <location>
        <begin position="12"/>
        <end position="31"/>
    </location>
</feature>
<dbReference type="InterPro" id="IPR003400">
    <property type="entry name" value="ExbD"/>
</dbReference>
<evidence type="ECO:0000256" key="5">
    <source>
        <dbReference type="ARBA" id="ARBA00022989"/>
    </source>
</evidence>
<keyword evidence="5 8" id="KW-1133">Transmembrane helix</keyword>
<dbReference type="Proteomes" id="UP000711391">
    <property type="component" value="Unassembled WGS sequence"/>
</dbReference>
<accession>A0A937IDW5</accession>
<keyword evidence="4 7" id="KW-0812">Transmembrane</keyword>
<evidence type="ECO:0000313" key="9">
    <source>
        <dbReference type="EMBL" id="MBL6818444.1"/>
    </source>
</evidence>
<dbReference type="GO" id="GO:0022857">
    <property type="term" value="F:transmembrane transporter activity"/>
    <property type="evidence" value="ECO:0007669"/>
    <property type="project" value="InterPro"/>
</dbReference>
<evidence type="ECO:0000256" key="6">
    <source>
        <dbReference type="ARBA" id="ARBA00023136"/>
    </source>
</evidence>
<keyword evidence="7" id="KW-0813">Transport</keyword>
<comment type="similarity">
    <text evidence="2 7">Belongs to the ExbD/TolR family.</text>
</comment>
<dbReference type="Gene3D" id="3.30.420.270">
    <property type="match status" value="1"/>
</dbReference>
<keyword evidence="6 8" id="KW-0472">Membrane</keyword>
<dbReference type="GO" id="GO:0005886">
    <property type="term" value="C:plasma membrane"/>
    <property type="evidence" value="ECO:0007669"/>
    <property type="project" value="UniProtKB-SubCell"/>
</dbReference>
<gene>
    <name evidence="9" type="ORF">ISQ64_03465</name>
</gene>
<evidence type="ECO:0000256" key="3">
    <source>
        <dbReference type="ARBA" id="ARBA00022475"/>
    </source>
</evidence>
<dbReference type="PANTHER" id="PTHR30558:SF3">
    <property type="entry name" value="BIOPOLYMER TRANSPORT PROTEIN EXBD-RELATED"/>
    <property type="match status" value="1"/>
</dbReference>
<dbReference type="PANTHER" id="PTHR30558">
    <property type="entry name" value="EXBD MEMBRANE COMPONENT OF PMF-DRIVEN MACROMOLECULE IMPORT SYSTEM"/>
    <property type="match status" value="1"/>
</dbReference>
<reference evidence="9" key="1">
    <citation type="submission" date="2020-10" db="EMBL/GenBank/DDBJ databases">
        <title>Microbiome of the Black Sea water column analyzed by genome centric metagenomics.</title>
        <authorList>
            <person name="Cabello-Yeves P.J."/>
            <person name="Callieri C."/>
            <person name="Picazo A."/>
            <person name="Mehrshad M."/>
            <person name="Haro-Moreno J.M."/>
            <person name="Roda-Garcia J."/>
            <person name="Dzembekova N."/>
            <person name="Slabakova V."/>
            <person name="Slabakova N."/>
            <person name="Moncheva S."/>
            <person name="Rodriguez-Valera F."/>
        </authorList>
    </citation>
    <scope>NUCLEOTIDE SEQUENCE</scope>
    <source>
        <strain evidence="9">BS307-5m-G50</strain>
    </source>
</reference>